<protein>
    <submittedName>
        <fullName evidence="2">Transaldolase A</fullName>
        <ecNumber evidence="2">2.2.1.2</ecNumber>
    </submittedName>
</protein>
<reference evidence="2 3" key="1">
    <citation type="submission" date="2018-06" db="EMBL/GenBank/DDBJ databases">
        <authorList>
            <consortium name="Pathogen Informatics"/>
            <person name="Doyle S."/>
        </authorList>
    </citation>
    <scope>NUCLEOTIDE SEQUENCE [LARGE SCALE GENOMIC DNA]</scope>
    <source>
        <strain evidence="2 3">NCTC8985</strain>
    </source>
</reference>
<gene>
    <name evidence="2" type="primary">talA_1</name>
    <name evidence="2" type="ORF">NCTC8985_06265</name>
</gene>
<dbReference type="EC" id="2.2.1.2" evidence="2"/>
<accession>A0A376TVC9</accession>
<evidence type="ECO:0000313" key="3">
    <source>
        <dbReference type="Proteomes" id="UP000254405"/>
    </source>
</evidence>
<dbReference type="Proteomes" id="UP000254405">
    <property type="component" value="Unassembled WGS sequence"/>
</dbReference>
<organism evidence="2 3">
    <name type="scientific">Escherichia coli</name>
    <dbReference type="NCBI Taxonomy" id="562"/>
    <lineage>
        <taxon>Bacteria</taxon>
        <taxon>Pseudomonadati</taxon>
        <taxon>Pseudomonadota</taxon>
        <taxon>Gammaproteobacteria</taxon>
        <taxon>Enterobacterales</taxon>
        <taxon>Enterobacteriaceae</taxon>
        <taxon>Escherichia</taxon>
    </lineage>
</organism>
<dbReference type="Pfam" id="PF00923">
    <property type="entry name" value="TAL_FSA"/>
    <property type="match status" value="1"/>
</dbReference>
<dbReference type="Gene3D" id="3.20.20.70">
    <property type="entry name" value="Aldolase class I"/>
    <property type="match status" value="1"/>
</dbReference>
<keyword evidence="2" id="KW-0808">Transferase</keyword>
<dbReference type="InterPro" id="IPR013785">
    <property type="entry name" value="Aldolase_TIM"/>
</dbReference>
<dbReference type="InterPro" id="IPR001585">
    <property type="entry name" value="TAL/FSA"/>
</dbReference>
<evidence type="ECO:0000313" key="2">
    <source>
        <dbReference type="EMBL" id="STI80818.1"/>
    </source>
</evidence>
<evidence type="ECO:0000256" key="1">
    <source>
        <dbReference type="ARBA" id="ARBA00023270"/>
    </source>
</evidence>
<dbReference type="GO" id="GO:0005975">
    <property type="term" value="P:carbohydrate metabolic process"/>
    <property type="evidence" value="ECO:0007669"/>
    <property type="project" value="InterPro"/>
</dbReference>
<dbReference type="SUPFAM" id="SSF51569">
    <property type="entry name" value="Aldolase"/>
    <property type="match status" value="1"/>
</dbReference>
<name>A0A376TVC9_ECOLX</name>
<keyword evidence="1" id="KW-0704">Schiff base</keyword>
<dbReference type="AlphaFoldDB" id="A0A376TVC9"/>
<proteinExistence type="predicted"/>
<sequence>MDPYVVEEDPGVKSVRNIYDYYKQHHYETIVMGASFRRTRTNPRLNRLRSTDYRTEFAEGAAGKSFASGT</sequence>
<dbReference type="GO" id="GO:0004801">
    <property type="term" value="F:transaldolase activity"/>
    <property type="evidence" value="ECO:0007669"/>
    <property type="project" value="UniProtKB-EC"/>
</dbReference>
<dbReference type="EMBL" id="UGCO01000001">
    <property type="protein sequence ID" value="STI80818.1"/>
    <property type="molecule type" value="Genomic_DNA"/>
</dbReference>